<dbReference type="GO" id="GO:0016614">
    <property type="term" value="F:oxidoreductase activity, acting on CH-OH group of donors"/>
    <property type="evidence" value="ECO:0007669"/>
    <property type="project" value="InterPro"/>
</dbReference>
<accession>A0A0P5S474</accession>
<feature type="binding site" evidence="2">
    <location>
        <position position="131"/>
    </location>
    <ligand>
        <name>FAD</name>
        <dbReference type="ChEBI" id="CHEBI:57692"/>
    </ligand>
</feature>
<proteinExistence type="inferred from homology"/>
<dbReference type="PANTHER" id="PTHR11552">
    <property type="entry name" value="GLUCOSE-METHANOL-CHOLINE GMC OXIDOREDUCTASE"/>
    <property type="match status" value="1"/>
</dbReference>
<dbReference type="SUPFAM" id="SSF54373">
    <property type="entry name" value="FAD-linked reductases, C-terminal domain"/>
    <property type="match status" value="1"/>
</dbReference>
<dbReference type="InterPro" id="IPR000172">
    <property type="entry name" value="GMC_OxRdtase_N"/>
</dbReference>
<dbReference type="AlphaFoldDB" id="A0A0P5S474"/>
<sequence length="620" mass="69331">MQPTVFLIIAFWIQPIVGTTSASSFSLINAYIHGHLDGRVENVNNLLPEYDFIVVGAGSAGAVVASRLSEITGWTVLLLEAGGLETITSDIPGLAKFLQLTDIDWQYQTEPQPGQCLALKDERCNWPRGKVLGGSSVLNYMLYVRGNKRDYDGWAKVGNYGWSFEEVLPYFIKSEDNRNPYLAKNKEYHGTGGYLTVQEAPYQTPLSAAFVQAGVEMGYENRDCNGAIQTGFMIPQGTVRDGSRCSTAKAFLRPVRKRKNLHVALRAHAHRVLIDDQKRAYGVVFERYGKIQRIRARKEVILSAGAIGSPQLMMLSGVGDPTHLQQVGISVKHSLPGVGQNLQDHISGRGMVYLINETVSYVETRFINMPSVLNYVRNRGPLTALSGTEGLAWVKTKYADPNDDYPDMQLQFIAGSPIADGGVTLKVNDNIKDSVWKEYYEPIAYRDSWQPIPIVLRPKSKGYLLLRSSDPYDKPLLYANYFKEEHDMKVMIEGMKIGLALSKTKAFQRFDSRLYDKPFPGCETLPLWTDEYWECFLRHYSTTLYHQAGTCKMGNSSDPTAVVDPELRVYGTQGLRVVDASIMPDVVSGNTNAPTIMIAEKAADLIKEFWKERSESPNDI</sequence>
<dbReference type="PIRSF" id="PIRSF000137">
    <property type="entry name" value="Alcohol_oxidase"/>
    <property type="match status" value="1"/>
</dbReference>
<evidence type="ECO:0000259" key="5">
    <source>
        <dbReference type="PROSITE" id="PS00623"/>
    </source>
</evidence>
<protein>
    <submittedName>
        <fullName evidence="7">Glucose dehydrogenase (FAD, quinone)</fullName>
    </submittedName>
</protein>
<dbReference type="InterPro" id="IPR012132">
    <property type="entry name" value="GMC_OxRdtase"/>
</dbReference>
<dbReference type="PROSITE" id="PS00623">
    <property type="entry name" value="GMC_OXRED_1"/>
    <property type="match status" value="1"/>
</dbReference>
<dbReference type="EMBL" id="GDIQ01092645">
    <property type="protein sequence ID" value="JAL59081.1"/>
    <property type="molecule type" value="Transcribed_RNA"/>
</dbReference>
<dbReference type="PANTHER" id="PTHR11552:SF217">
    <property type="entry name" value="GLUCOSE DEHYDROGENASE [FAD, QUINONE]"/>
    <property type="match status" value="1"/>
</dbReference>
<evidence type="ECO:0000313" key="7">
    <source>
        <dbReference type="EMBL" id="JAL59081.1"/>
    </source>
</evidence>
<evidence type="ECO:0000256" key="1">
    <source>
        <dbReference type="ARBA" id="ARBA00010790"/>
    </source>
</evidence>
<feature type="domain" description="Glucose-methanol-choline oxidoreductase N-terminal" evidence="6">
    <location>
        <begin position="305"/>
        <end position="319"/>
    </location>
</feature>
<dbReference type="GO" id="GO:0050660">
    <property type="term" value="F:flavin adenine dinucleotide binding"/>
    <property type="evidence" value="ECO:0007669"/>
    <property type="project" value="InterPro"/>
</dbReference>
<evidence type="ECO:0000256" key="2">
    <source>
        <dbReference type="PIRSR" id="PIRSR000137-2"/>
    </source>
</evidence>
<dbReference type="InterPro" id="IPR007867">
    <property type="entry name" value="GMC_OxRtase_C"/>
</dbReference>
<name>A0A0P5S474_9CRUS</name>
<keyword evidence="2 3" id="KW-0274">FAD</keyword>
<dbReference type="Gene3D" id="3.30.560.10">
    <property type="entry name" value="Glucose Oxidase, domain 3"/>
    <property type="match status" value="1"/>
</dbReference>
<evidence type="ECO:0000259" key="6">
    <source>
        <dbReference type="PROSITE" id="PS00624"/>
    </source>
</evidence>
<dbReference type="EMBL" id="GDIQ01081757">
    <property type="protein sequence ID" value="JAN12980.1"/>
    <property type="molecule type" value="Transcribed_RNA"/>
</dbReference>
<dbReference type="Gene3D" id="3.50.50.60">
    <property type="entry name" value="FAD/NAD(P)-binding domain"/>
    <property type="match status" value="1"/>
</dbReference>
<evidence type="ECO:0000256" key="3">
    <source>
        <dbReference type="RuleBase" id="RU003968"/>
    </source>
</evidence>
<feature type="chain" id="PRO_5010918881" evidence="4">
    <location>
        <begin position="19"/>
        <end position="620"/>
    </location>
</feature>
<dbReference type="InterPro" id="IPR036188">
    <property type="entry name" value="FAD/NAD-bd_sf"/>
</dbReference>
<dbReference type="OrthoDB" id="269227at2759"/>
<organism evidence="7">
    <name type="scientific">Daphnia magna</name>
    <dbReference type="NCBI Taxonomy" id="35525"/>
    <lineage>
        <taxon>Eukaryota</taxon>
        <taxon>Metazoa</taxon>
        <taxon>Ecdysozoa</taxon>
        <taxon>Arthropoda</taxon>
        <taxon>Crustacea</taxon>
        <taxon>Branchiopoda</taxon>
        <taxon>Diplostraca</taxon>
        <taxon>Cladocera</taxon>
        <taxon>Anomopoda</taxon>
        <taxon>Daphniidae</taxon>
        <taxon>Daphnia</taxon>
    </lineage>
</organism>
<dbReference type="SUPFAM" id="SSF51905">
    <property type="entry name" value="FAD/NAD(P)-binding domain"/>
    <property type="match status" value="1"/>
</dbReference>
<dbReference type="Pfam" id="PF00732">
    <property type="entry name" value="GMC_oxred_N"/>
    <property type="match status" value="1"/>
</dbReference>
<evidence type="ECO:0000256" key="4">
    <source>
        <dbReference type="SAM" id="SignalP"/>
    </source>
</evidence>
<feature type="signal peptide" evidence="4">
    <location>
        <begin position="1"/>
        <end position="18"/>
    </location>
</feature>
<comment type="similarity">
    <text evidence="1 3">Belongs to the GMC oxidoreductase family.</text>
</comment>
<keyword evidence="4" id="KW-0732">Signal</keyword>
<reference evidence="7" key="1">
    <citation type="submission" date="2015-10" db="EMBL/GenBank/DDBJ databases">
        <title>EvidentialGene: Evidence-directed Construction of Complete mRNA Transcriptomes without Genomes.</title>
        <authorList>
            <person name="Gilbert D.G."/>
        </authorList>
    </citation>
    <scope>NUCLEOTIDE SEQUENCE</scope>
</reference>
<comment type="cofactor">
    <cofactor evidence="2">
        <name>FAD</name>
        <dbReference type="ChEBI" id="CHEBI:57692"/>
    </cofactor>
</comment>
<dbReference type="PROSITE" id="PS00624">
    <property type="entry name" value="GMC_OXRED_2"/>
    <property type="match status" value="1"/>
</dbReference>
<dbReference type="Pfam" id="PF05199">
    <property type="entry name" value="GMC_oxred_C"/>
    <property type="match status" value="1"/>
</dbReference>
<feature type="domain" description="Glucose-methanol-choline oxidoreductase N-terminal" evidence="5">
    <location>
        <begin position="129"/>
        <end position="152"/>
    </location>
</feature>
<keyword evidence="3" id="KW-0285">Flavoprotein</keyword>